<evidence type="ECO:0000313" key="3">
    <source>
        <dbReference type="Proteomes" id="UP001500339"/>
    </source>
</evidence>
<keyword evidence="1" id="KW-0472">Membrane</keyword>
<comment type="caution">
    <text evidence="2">The sequence shown here is derived from an EMBL/GenBank/DDBJ whole genome shotgun (WGS) entry which is preliminary data.</text>
</comment>
<name>A0ABN1IMX5_9CLOT</name>
<protein>
    <submittedName>
        <fullName evidence="2">Uncharacterized protein</fullName>
    </submittedName>
</protein>
<evidence type="ECO:0000256" key="1">
    <source>
        <dbReference type="SAM" id="Phobius"/>
    </source>
</evidence>
<feature type="transmembrane region" description="Helical" evidence="1">
    <location>
        <begin position="31"/>
        <end position="50"/>
    </location>
</feature>
<dbReference type="Proteomes" id="UP001500339">
    <property type="component" value="Unassembled WGS sequence"/>
</dbReference>
<keyword evidence="1" id="KW-0812">Transmembrane</keyword>
<organism evidence="2 3">
    <name type="scientific">Clostridium malenominatum</name>
    <dbReference type="NCBI Taxonomy" id="1539"/>
    <lineage>
        <taxon>Bacteria</taxon>
        <taxon>Bacillati</taxon>
        <taxon>Bacillota</taxon>
        <taxon>Clostridia</taxon>
        <taxon>Eubacteriales</taxon>
        <taxon>Clostridiaceae</taxon>
        <taxon>Clostridium</taxon>
    </lineage>
</organism>
<evidence type="ECO:0000313" key="2">
    <source>
        <dbReference type="EMBL" id="GAA0717348.1"/>
    </source>
</evidence>
<keyword evidence="1" id="KW-1133">Transmembrane helix</keyword>
<dbReference type="EMBL" id="BAAACF010000001">
    <property type="protein sequence ID" value="GAA0717348.1"/>
    <property type="molecule type" value="Genomic_DNA"/>
</dbReference>
<sequence>MFPLPHNLKSTLIIIDNYTIYNIVYNSFNNSYLFIHILFMIPLYGNYTLFSRNNKEQIQGVHFTLTHNINISIY</sequence>
<reference evidence="2 3" key="1">
    <citation type="journal article" date="2019" name="Int. J. Syst. Evol. Microbiol.">
        <title>The Global Catalogue of Microorganisms (GCM) 10K type strain sequencing project: providing services to taxonomists for standard genome sequencing and annotation.</title>
        <authorList>
            <consortium name="The Broad Institute Genomics Platform"/>
            <consortium name="The Broad Institute Genome Sequencing Center for Infectious Disease"/>
            <person name="Wu L."/>
            <person name="Ma J."/>
        </authorList>
    </citation>
    <scope>NUCLEOTIDE SEQUENCE [LARGE SCALE GENOMIC DNA]</scope>
    <source>
        <strain evidence="2 3">JCM 1405</strain>
    </source>
</reference>
<accession>A0ABN1IMX5</accession>
<keyword evidence="3" id="KW-1185">Reference proteome</keyword>
<proteinExistence type="predicted"/>
<gene>
    <name evidence="2" type="ORF">GCM10008905_02930</name>
</gene>